<dbReference type="PANTHER" id="PTHR46309">
    <property type="entry name" value="PHD FINGER PROTEIN 12"/>
    <property type="match status" value="1"/>
</dbReference>
<dbReference type="AlphaFoldDB" id="A0ABD2XW90"/>
<dbReference type="GO" id="GO:0005634">
    <property type="term" value="C:nucleus"/>
    <property type="evidence" value="ECO:0007669"/>
    <property type="project" value="UniProtKB-SubCell"/>
</dbReference>
<evidence type="ECO:0000256" key="6">
    <source>
        <dbReference type="PROSITE-ProRule" id="PRU00146"/>
    </source>
</evidence>
<evidence type="ECO:0000256" key="3">
    <source>
        <dbReference type="ARBA" id="ARBA00022771"/>
    </source>
</evidence>
<name>A0ABD2XW90_9GENT</name>
<dbReference type="SMART" id="SM00249">
    <property type="entry name" value="PHD"/>
    <property type="match status" value="2"/>
</dbReference>
<dbReference type="InterPro" id="IPR019787">
    <property type="entry name" value="Znf_PHD-finger"/>
</dbReference>
<evidence type="ECO:0000256" key="5">
    <source>
        <dbReference type="ARBA" id="ARBA00023242"/>
    </source>
</evidence>
<dbReference type="Pfam" id="PF00628">
    <property type="entry name" value="PHD"/>
    <property type="match status" value="1"/>
</dbReference>
<dbReference type="EMBL" id="JBJUIK010000016">
    <property type="protein sequence ID" value="KAL3499677.1"/>
    <property type="molecule type" value="Genomic_DNA"/>
</dbReference>
<evidence type="ECO:0000256" key="7">
    <source>
        <dbReference type="SAM" id="MobiDB-lite"/>
    </source>
</evidence>
<comment type="subcellular location">
    <subcellularLocation>
        <location evidence="1">Nucleus</location>
    </subcellularLocation>
</comment>
<feature type="domain" description="PHD-type" evidence="8">
    <location>
        <begin position="271"/>
        <end position="316"/>
    </location>
</feature>
<feature type="compositionally biased region" description="Polar residues" evidence="7">
    <location>
        <begin position="40"/>
        <end position="49"/>
    </location>
</feature>
<dbReference type="SUPFAM" id="SSF55729">
    <property type="entry name" value="Acyl-CoA N-acyltransferases (Nat)"/>
    <property type="match status" value="1"/>
</dbReference>
<dbReference type="GO" id="GO:0008270">
    <property type="term" value="F:zinc ion binding"/>
    <property type="evidence" value="ECO:0007669"/>
    <property type="project" value="UniProtKB-KW"/>
</dbReference>
<gene>
    <name evidence="9" type="ORF">ACH5RR_038770</name>
</gene>
<dbReference type="SUPFAM" id="SSF57903">
    <property type="entry name" value="FYVE/PHD zinc finger"/>
    <property type="match status" value="1"/>
</dbReference>
<evidence type="ECO:0000256" key="1">
    <source>
        <dbReference type="ARBA" id="ARBA00004123"/>
    </source>
</evidence>
<feature type="region of interest" description="Disordered" evidence="7">
    <location>
        <begin position="1"/>
        <end position="49"/>
    </location>
</feature>
<evidence type="ECO:0000259" key="8">
    <source>
        <dbReference type="PROSITE" id="PS50016"/>
    </source>
</evidence>
<keyword evidence="5" id="KW-0539">Nucleus</keyword>
<dbReference type="PANTHER" id="PTHR46309:SF5">
    <property type="entry name" value="GNAT FAMILY ACETYLTRANSFERASE"/>
    <property type="match status" value="1"/>
</dbReference>
<evidence type="ECO:0000313" key="10">
    <source>
        <dbReference type="Proteomes" id="UP001630127"/>
    </source>
</evidence>
<organism evidence="9 10">
    <name type="scientific">Cinchona calisaya</name>
    <dbReference type="NCBI Taxonomy" id="153742"/>
    <lineage>
        <taxon>Eukaryota</taxon>
        <taxon>Viridiplantae</taxon>
        <taxon>Streptophyta</taxon>
        <taxon>Embryophyta</taxon>
        <taxon>Tracheophyta</taxon>
        <taxon>Spermatophyta</taxon>
        <taxon>Magnoliopsida</taxon>
        <taxon>eudicotyledons</taxon>
        <taxon>Gunneridae</taxon>
        <taxon>Pentapetalae</taxon>
        <taxon>asterids</taxon>
        <taxon>lamiids</taxon>
        <taxon>Gentianales</taxon>
        <taxon>Rubiaceae</taxon>
        <taxon>Cinchonoideae</taxon>
        <taxon>Cinchoneae</taxon>
        <taxon>Cinchona</taxon>
    </lineage>
</organism>
<comment type="caution">
    <text evidence="9">The sequence shown here is derived from an EMBL/GenBank/DDBJ whole genome shotgun (WGS) entry which is preliminary data.</text>
</comment>
<reference evidence="9 10" key="1">
    <citation type="submission" date="2024-11" db="EMBL/GenBank/DDBJ databases">
        <title>A near-complete genome assembly of Cinchona calisaya.</title>
        <authorList>
            <person name="Lian D.C."/>
            <person name="Zhao X.W."/>
            <person name="Wei L."/>
        </authorList>
    </citation>
    <scope>NUCLEOTIDE SEQUENCE [LARGE SCALE GENOMIC DNA]</scope>
    <source>
        <tissue evidence="9">Nenye</tissue>
    </source>
</reference>
<dbReference type="Pfam" id="PF16135">
    <property type="entry name" value="TDBD"/>
    <property type="match status" value="1"/>
</dbReference>
<dbReference type="InterPro" id="IPR056511">
    <property type="entry name" value="IDM1_C"/>
</dbReference>
<feature type="compositionally biased region" description="Basic and acidic residues" evidence="7">
    <location>
        <begin position="128"/>
        <end position="140"/>
    </location>
</feature>
<accession>A0ABD2XW90</accession>
<feature type="region of interest" description="Disordered" evidence="7">
    <location>
        <begin position="119"/>
        <end position="155"/>
    </location>
</feature>
<sequence length="585" mass="67233">MVEMAGKSNSRKKKSSNSSSSFSSDNAEDPDYTVRWPRRMSSQETFTSLSGWKRKTNTCEVKGLQNTAGTSEIKGKRTRATKKKDIKKGEMPVIKTSKMAQARKEPGYLKIERINFGRKRSSTSGRNKNIEDENDQEKKFSLTRSGRSSENENDKKNKKRATIFSWLIDSKTVKENAEVFYMDDYSKRIIKEGIIRREGILCNCCHKIFSAASFIVHSGRGSAKPFERIFTSKNQLSLLSCMIRAWNKPDECERRKFNGIQTKGNACDSYDDACMICADGGNLMCCEVCNSTYHQDCIELKEVPRGSWYCPYCVCKFCGHPARENDYLLECPQCEKRYHWDCHVRRELKIIDLNTIPCAPFCEKSCKEVNYKLERNMVGLKNELDEGFSWSLLHQMDDDTGIYLNDTYKRTVCHSKLAVALRLMEDCFETIVDRHTRINVIRSVVYNCGANFKRIQFRGFYTAVLEKDDEIISVASLRIHGTKLAEMPFIATSNIYRSKGMCKKLMIAIESALCYLNVEYLVIPSTSERISNWIEKYGFRLLDSTLNREIIRRNTLMFHDSIRLQKSLVSSFLAKSGRSPGGMVF</sequence>
<dbReference type="Gene3D" id="3.40.630.30">
    <property type="match status" value="1"/>
</dbReference>
<dbReference type="InterPro" id="IPR032308">
    <property type="entry name" value="TDBD"/>
</dbReference>
<protein>
    <recommendedName>
        <fullName evidence="8">PHD-type domain-containing protein</fullName>
    </recommendedName>
</protein>
<dbReference type="InterPro" id="IPR011011">
    <property type="entry name" value="Znf_FYVE_PHD"/>
</dbReference>
<dbReference type="InterPro" id="IPR042163">
    <property type="entry name" value="PHF12"/>
</dbReference>
<keyword evidence="10" id="KW-1185">Reference proteome</keyword>
<keyword evidence="4" id="KW-0862">Zinc</keyword>
<dbReference type="CDD" id="cd15489">
    <property type="entry name" value="PHD_SF"/>
    <property type="match status" value="1"/>
</dbReference>
<keyword evidence="3 6" id="KW-0863">Zinc-finger</keyword>
<dbReference type="InterPro" id="IPR013083">
    <property type="entry name" value="Znf_RING/FYVE/PHD"/>
</dbReference>
<dbReference type="Proteomes" id="UP001630127">
    <property type="component" value="Unassembled WGS sequence"/>
</dbReference>
<dbReference type="InterPro" id="IPR001965">
    <property type="entry name" value="Znf_PHD"/>
</dbReference>
<evidence type="ECO:0000256" key="2">
    <source>
        <dbReference type="ARBA" id="ARBA00022723"/>
    </source>
</evidence>
<dbReference type="InterPro" id="IPR016181">
    <property type="entry name" value="Acyl_CoA_acyltransferase"/>
</dbReference>
<proteinExistence type="predicted"/>
<dbReference type="PROSITE" id="PS50016">
    <property type="entry name" value="ZF_PHD_2"/>
    <property type="match status" value="1"/>
</dbReference>
<dbReference type="Pfam" id="PF23209">
    <property type="entry name" value="IDM1_C"/>
    <property type="match status" value="1"/>
</dbReference>
<keyword evidence="2" id="KW-0479">Metal-binding</keyword>
<dbReference type="Gene3D" id="3.30.40.10">
    <property type="entry name" value="Zinc/RING finger domain, C3HC4 (zinc finger)"/>
    <property type="match status" value="1"/>
</dbReference>
<evidence type="ECO:0000256" key="4">
    <source>
        <dbReference type="ARBA" id="ARBA00022833"/>
    </source>
</evidence>
<evidence type="ECO:0000313" key="9">
    <source>
        <dbReference type="EMBL" id="KAL3499677.1"/>
    </source>
</evidence>